<dbReference type="InterPro" id="IPR027417">
    <property type="entry name" value="P-loop_NTPase"/>
</dbReference>
<dbReference type="RefSeq" id="WP_101808786.1">
    <property type="nucleotide sequence ID" value="NZ_NFEZ01000004.1"/>
</dbReference>
<organism evidence="1 2">
    <name type="scientific">Paenibacillus pasadenensis</name>
    <dbReference type="NCBI Taxonomy" id="217090"/>
    <lineage>
        <taxon>Bacteria</taxon>
        <taxon>Bacillati</taxon>
        <taxon>Bacillota</taxon>
        <taxon>Bacilli</taxon>
        <taxon>Bacillales</taxon>
        <taxon>Paenibacillaceae</taxon>
        <taxon>Paenibacillus</taxon>
    </lineage>
</organism>
<sequence length="375" mass="40045">MARLELVVAAAESEYMRRLAAGVRESPFGSRWRMTACTTGDSLRHYLKGGYAVHLVLAQPSLLEQAGELPAGIPAAAFVRRRGEGGGLPELLQYQPVPELLAAIEALHAGRGAVRLQGGGGGRASVIAVCDPAGGAGKTTCSLWLARLAGERGHRALYLNLERFDASGLQLREPGEPAEEGIEALLYALKADKPDFPAQLAGVRRYSRRMGTDYVGEAPSPEERQSMTGDDAARLLEAVAGSGMYELIVADMDSLLDEAAAAVLERSDAVVWLSEPSPAARRKSRLAFEAAAARHPAAAAAARSRMLRVRSRVRPRALTEEEEVRDDDDPLPPYAAELPYDPGIGFAESASPAYIRAAGELLERLGCAAQRSVRP</sequence>
<gene>
    <name evidence="1" type="ORF">B8V81_3393</name>
</gene>
<dbReference type="EMBL" id="NFEZ01000004">
    <property type="protein sequence ID" value="PLT44962.1"/>
    <property type="molecule type" value="Genomic_DNA"/>
</dbReference>
<name>A0A2N5N3S9_9BACL</name>
<keyword evidence="2" id="KW-1185">Reference proteome</keyword>
<dbReference type="Gene3D" id="3.40.50.300">
    <property type="entry name" value="P-loop containing nucleotide triphosphate hydrolases"/>
    <property type="match status" value="1"/>
</dbReference>
<reference evidence="1 2" key="1">
    <citation type="submission" date="2017-05" db="EMBL/GenBank/DDBJ databases">
        <title>Functional genome analysis of Paenibacillus pasadenensis strain R16: insights on endophytic life style and antifungal activity.</title>
        <authorList>
            <person name="Passera A."/>
            <person name="Marcolungo L."/>
            <person name="Casati P."/>
            <person name="Brasca M."/>
            <person name="Quaglino F."/>
            <person name="Delledonne M."/>
        </authorList>
    </citation>
    <scope>NUCLEOTIDE SEQUENCE [LARGE SCALE GENOMIC DNA]</scope>
    <source>
        <strain evidence="1 2">R16</strain>
    </source>
</reference>
<comment type="caution">
    <text evidence="1">The sequence shown here is derived from an EMBL/GenBank/DDBJ whole genome shotgun (WGS) entry which is preliminary data.</text>
</comment>
<proteinExistence type="predicted"/>
<evidence type="ECO:0000313" key="2">
    <source>
        <dbReference type="Proteomes" id="UP000234789"/>
    </source>
</evidence>
<dbReference type="SUPFAM" id="SSF52540">
    <property type="entry name" value="P-loop containing nucleoside triphosphate hydrolases"/>
    <property type="match status" value="1"/>
</dbReference>
<dbReference type="AlphaFoldDB" id="A0A2N5N3S9"/>
<dbReference type="Proteomes" id="UP000234789">
    <property type="component" value="Unassembled WGS sequence"/>
</dbReference>
<dbReference type="Gene3D" id="3.40.50.10850">
    <property type="entry name" value="Ntrc-like two-domain protein"/>
    <property type="match status" value="1"/>
</dbReference>
<protein>
    <submittedName>
        <fullName evidence="1">MinD family ATPase from ParA/SOJ subfamily</fullName>
    </submittedName>
</protein>
<evidence type="ECO:0000313" key="1">
    <source>
        <dbReference type="EMBL" id="PLT44962.1"/>
    </source>
</evidence>
<accession>A0A2N5N3S9</accession>